<gene>
    <name evidence="1" type="ORF">KIL84_016457</name>
</gene>
<evidence type="ECO:0000313" key="1">
    <source>
        <dbReference type="EMBL" id="KAH1172618.1"/>
    </source>
</evidence>
<organism evidence="1 2">
    <name type="scientific">Mauremys mutica</name>
    <name type="common">yellowpond turtle</name>
    <dbReference type="NCBI Taxonomy" id="74926"/>
    <lineage>
        <taxon>Eukaryota</taxon>
        <taxon>Metazoa</taxon>
        <taxon>Chordata</taxon>
        <taxon>Craniata</taxon>
        <taxon>Vertebrata</taxon>
        <taxon>Euteleostomi</taxon>
        <taxon>Archelosauria</taxon>
        <taxon>Testudinata</taxon>
        <taxon>Testudines</taxon>
        <taxon>Cryptodira</taxon>
        <taxon>Durocryptodira</taxon>
        <taxon>Testudinoidea</taxon>
        <taxon>Geoemydidae</taxon>
        <taxon>Geoemydinae</taxon>
        <taxon>Mauremys</taxon>
    </lineage>
</organism>
<comment type="caution">
    <text evidence="1">The sequence shown here is derived from an EMBL/GenBank/DDBJ whole genome shotgun (WGS) entry which is preliminary data.</text>
</comment>
<accession>A0A9D4AVV5</accession>
<name>A0A9D4AVV5_9SAUR</name>
<protein>
    <submittedName>
        <fullName evidence="1">Uncharacterized protein</fullName>
    </submittedName>
</protein>
<dbReference type="AlphaFoldDB" id="A0A9D4AVV5"/>
<proteinExistence type="predicted"/>
<reference evidence="1" key="1">
    <citation type="submission" date="2021-09" db="EMBL/GenBank/DDBJ databases">
        <title>The genome of Mauremys mutica provides insights into the evolution of semi-aquatic lifestyle.</title>
        <authorList>
            <person name="Gong S."/>
            <person name="Gao Y."/>
        </authorList>
    </citation>
    <scope>NUCLEOTIDE SEQUENCE</scope>
    <source>
        <strain evidence="1">MM-2020</strain>
        <tissue evidence="1">Muscle</tissue>
    </source>
</reference>
<dbReference type="Proteomes" id="UP000827986">
    <property type="component" value="Unassembled WGS sequence"/>
</dbReference>
<keyword evidence="2" id="KW-1185">Reference proteome</keyword>
<sequence length="142" mass="16565">MTKRIVQLFVASHNTRTLSSDPYIDAYIEITKSITADIRICKTRNTKALIAQWKSREKVFLGRSFAEPNHLHVMNMIFQKEQCQQWTWKSPDGVILNQIDYVMTDTRRIFNDVVTIGEQIIFTGSGHHMLRSKLCIDNVYED</sequence>
<dbReference type="EMBL" id="JAHDVG010000482">
    <property type="protein sequence ID" value="KAH1172618.1"/>
    <property type="molecule type" value="Genomic_DNA"/>
</dbReference>
<evidence type="ECO:0000313" key="2">
    <source>
        <dbReference type="Proteomes" id="UP000827986"/>
    </source>
</evidence>